<reference evidence="1 2" key="1">
    <citation type="submission" date="2020-07" db="EMBL/GenBank/DDBJ databases">
        <title>Gai3-2, isolated from salt lake.</title>
        <authorList>
            <person name="Cui H."/>
            <person name="Shi X."/>
        </authorList>
    </citation>
    <scope>NUCLEOTIDE SEQUENCE [LARGE SCALE GENOMIC DNA]</scope>
    <source>
        <strain evidence="1 2">Gai3-2</strain>
    </source>
</reference>
<keyword evidence="2" id="KW-1185">Reference proteome</keyword>
<dbReference type="NCBIfam" id="TIGR00654">
    <property type="entry name" value="PhzF_family"/>
    <property type="match status" value="2"/>
</dbReference>
<protein>
    <submittedName>
        <fullName evidence="1">PhzF family phenazine biosynthesis protein</fullName>
    </submittedName>
</protein>
<gene>
    <name evidence="1" type="ORF">HUG10_05110</name>
</gene>
<dbReference type="OrthoDB" id="105902at2157"/>
<sequence>MPDNPFHVVDVFARERYTGNQLAVFHDAADLDGDEMLALTRETNFSECTFLVGEADGGYDVRIFDPAEEIPFAGHPTLGTAYVLREFVRENCPDELTLNLGVGPIDVRVERGGDNGAGDDGEHVDGGGGGGDELYWMRQIAPDFGGTVPRSLAARLLGLDESDLDDYPVQTVSTGLPTLVVPLASLGAVERAGTTDPAYTEFIEEYGGHNVLVFTNETEADGDLHARVFADWAGVPEDPATGSSNGCLAAWLVEHRYFAAREVDVRVEQGFEMDRPSTLHLRAEAEGDDVAVEVGGRVSPVAEGRLL</sequence>
<dbReference type="PANTHER" id="PTHR13774:SF32">
    <property type="entry name" value="ANTISENSE-ENHANCING SEQUENCE 1"/>
    <property type="match status" value="1"/>
</dbReference>
<dbReference type="GeneID" id="56028189"/>
<accession>A0A7D5KEN6</accession>
<dbReference type="EMBL" id="CP058529">
    <property type="protein sequence ID" value="QLG26956.1"/>
    <property type="molecule type" value="Genomic_DNA"/>
</dbReference>
<dbReference type="KEGG" id="halg:HUG10_05110"/>
<proteinExistence type="predicted"/>
<evidence type="ECO:0000313" key="2">
    <source>
        <dbReference type="Proteomes" id="UP000509750"/>
    </source>
</evidence>
<dbReference type="PANTHER" id="PTHR13774">
    <property type="entry name" value="PHENAZINE BIOSYNTHESIS PROTEIN"/>
    <property type="match status" value="1"/>
</dbReference>
<evidence type="ECO:0000313" key="1">
    <source>
        <dbReference type="EMBL" id="QLG26956.1"/>
    </source>
</evidence>
<dbReference type="AlphaFoldDB" id="A0A7D5KEN6"/>
<organism evidence="1 2">
    <name type="scientific">Halorarum halophilum</name>
    <dbReference type="NCBI Taxonomy" id="2743090"/>
    <lineage>
        <taxon>Archaea</taxon>
        <taxon>Methanobacteriati</taxon>
        <taxon>Methanobacteriota</taxon>
        <taxon>Stenosarchaea group</taxon>
        <taxon>Halobacteria</taxon>
        <taxon>Halobacteriales</taxon>
        <taxon>Haloferacaceae</taxon>
        <taxon>Halorarum</taxon>
    </lineage>
</organism>
<dbReference type="Gene3D" id="3.10.310.10">
    <property type="entry name" value="Diaminopimelate Epimerase, Chain A, domain 1"/>
    <property type="match status" value="2"/>
</dbReference>
<dbReference type="RefSeq" id="WP_179168531.1">
    <property type="nucleotide sequence ID" value="NZ_CP058529.1"/>
</dbReference>
<dbReference type="SUPFAM" id="SSF54506">
    <property type="entry name" value="Diaminopimelate epimerase-like"/>
    <property type="match status" value="1"/>
</dbReference>
<dbReference type="InterPro" id="IPR003719">
    <property type="entry name" value="Phenazine_PhzF-like"/>
</dbReference>
<dbReference type="PIRSF" id="PIRSF016184">
    <property type="entry name" value="PhzC_PhzF"/>
    <property type="match status" value="1"/>
</dbReference>
<dbReference type="Pfam" id="PF02567">
    <property type="entry name" value="PhzC-PhzF"/>
    <property type="match status" value="1"/>
</dbReference>
<dbReference type="Proteomes" id="UP000509750">
    <property type="component" value="Chromosome"/>
</dbReference>
<name>A0A7D5KEN6_9EURY</name>
<dbReference type="GO" id="GO:0005737">
    <property type="term" value="C:cytoplasm"/>
    <property type="evidence" value="ECO:0007669"/>
    <property type="project" value="TreeGrafter"/>
</dbReference>
<dbReference type="GO" id="GO:0016853">
    <property type="term" value="F:isomerase activity"/>
    <property type="evidence" value="ECO:0007669"/>
    <property type="project" value="TreeGrafter"/>
</dbReference>